<protein>
    <submittedName>
        <fullName evidence="2">Uncharacterized protein</fullName>
    </submittedName>
</protein>
<keyword evidence="3" id="KW-1185">Reference proteome</keyword>
<dbReference type="PANTHER" id="PTHR17609">
    <property type="entry name" value="HMG DOMAIN-CONTAINING PROTEIN 3"/>
    <property type="match status" value="1"/>
</dbReference>
<dbReference type="PANTHER" id="PTHR17609:SF3">
    <property type="entry name" value="SAP DOMAIN-CONTAINING PROTEIN"/>
    <property type="match status" value="1"/>
</dbReference>
<organism evidence="2 3">
    <name type="scientific">Cirrhinus mrigala</name>
    <name type="common">Mrigala</name>
    <dbReference type="NCBI Taxonomy" id="683832"/>
    <lineage>
        <taxon>Eukaryota</taxon>
        <taxon>Metazoa</taxon>
        <taxon>Chordata</taxon>
        <taxon>Craniata</taxon>
        <taxon>Vertebrata</taxon>
        <taxon>Euteleostomi</taxon>
        <taxon>Actinopterygii</taxon>
        <taxon>Neopterygii</taxon>
        <taxon>Teleostei</taxon>
        <taxon>Ostariophysi</taxon>
        <taxon>Cypriniformes</taxon>
        <taxon>Cyprinidae</taxon>
        <taxon>Labeoninae</taxon>
        <taxon>Labeonini</taxon>
        <taxon>Cirrhinus</taxon>
    </lineage>
</organism>
<evidence type="ECO:0000313" key="2">
    <source>
        <dbReference type="EMBL" id="KAL0152730.1"/>
    </source>
</evidence>
<evidence type="ECO:0000313" key="3">
    <source>
        <dbReference type="Proteomes" id="UP001529510"/>
    </source>
</evidence>
<dbReference type="AlphaFoldDB" id="A0ABD0MUR8"/>
<proteinExistence type="predicted"/>
<accession>A0ABD0MUR8</accession>
<feature type="region of interest" description="Disordered" evidence="1">
    <location>
        <begin position="1"/>
        <end position="20"/>
    </location>
</feature>
<reference evidence="2 3" key="1">
    <citation type="submission" date="2024-05" db="EMBL/GenBank/DDBJ databases">
        <title>Genome sequencing and assembly of Indian major carp, Cirrhinus mrigala (Hamilton, 1822).</title>
        <authorList>
            <person name="Mohindra V."/>
            <person name="Chowdhury L.M."/>
            <person name="Lal K."/>
            <person name="Jena J.K."/>
        </authorList>
    </citation>
    <scope>NUCLEOTIDE SEQUENCE [LARGE SCALE GENOMIC DNA]</scope>
    <source>
        <strain evidence="2">CM1030</strain>
        <tissue evidence="2">Blood</tissue>
    </source>
</reference>
<comment type="caution">
    <text evidence="2">The sequence shown here is derived from an EMBL/GenBank/DDBJ whole genome shotgun (WGS) entry which is preliminary data.</text>
</comment>
<dbReference type="InterPro" id="IPR039598">
    <property type="entry name" value="HMGXB3"/>
</dbReference>
<sequence length="60" mass="7065">YHKWAPWSGPHTRSGDHLLNTEYEKVHSPYSVKEESEITVTEDRLTDELLKLKVFDSLNH</sequence>
<name>A0ABD0MUR8_CIRMR</name>
<dbReference type="Proteomes" id="UP001529510">
    <property type="component" value="Unassembled WGS sequence"/>
</dbReference>
<dbReference type="EMBL" id="JAMKFB020000189">
    <property type="protein sequence ID" value="KAL0152730.1"/>
    <property type="molecule type" value="Genomic_DNA"/>
</dbReference>
<evidence type="ECO:0000256" key="1">
    <source>
        <dbReference type="SAM" id="MobiDB-lite"/>
    </source>
</evidence>
<feature type="non-terminal residue" evidence="2">
    <location>
        <position position="1"/>
    </location>
</feature>
<gene>
    <name evidence="2" type="ORF">M9458_052453</name>
</gene>